<feature type="signal peptide" evidence="14">
    <location>
        <begin position="1"/>
        <end position="25"/>
    </location>
</feature>
<keyword evidence="11" id="KW-0503">Monooxygenase</keyword>
<keyword evidence="7 13" id="KW-0479">Metal-binding</keyword>
<reference evidence="15 16" key="1">
    <citation type="journal article" date="2016" name="Mol. Biol. Evol.">
        <title>Comparative Genomics of Early-Diverging Mushroom-Forming Fungi Provides Insights into the Origins of Lignocellulose Decay Capabilities.</title>
        <authorList>
            <person name="Nagy L.G."/>
            <person name="Riley R."/>
            <person name="Tritt A."/>
            <person name="Adam C."/>
            <person name="Daum C."/>
            <person name="Floudas D."/>
            <person name="Sun H."/>
            <person name="Yadav J.S."/>
            <person name="Pangilinan J."/>
            <person name="Larsson K.H."/>
            <person name="Matsuura K."/>
            <person name="Barry K."/>
            <person name="Labutti K."/>
            <person name="Kuo R."/>
            <person name="Ohm R.A."/>
            <person name="Bhattacharya S.S."/>
            <person name="Shirouzu T."/>
            <person name="Yoshinaga Y."/>
            <person name="Martin F.M."/>
            <person name="Grigoriev I.V."/>
            <person name="Hibbett D.S."/>
        </authorList>
    </citation>
    <scope>NUCLEOTIDE SEQUENCE [LARGE SCALE GENOMIC DNA]</scope>
    <source>
        <strain evidence="15 16">TUFC12733</strain>
    </source>
</reference>
<dbReference type="Proteomes" id="UP000076738">
    <property type="component" value="Unassembled WGS sequence"/>
</dbReference>
<name>A0A167M704_CALVF</name>
<dbReference type="InterPro" id="IPR002401">
    <property type="entry name" value="Cyt_P450_E_grp-I"/>
</dbReference>
<comment type="subcellular location">
    <subcellularLocation>
        <location evidence="2">Membrane</location>
    </subcellularLocation>
</comment>
<keyword evidence="6" id="KW-0812">Transmembrane</keyword>
<sequence>MPTLLLTALAGALLLALLYLRPTRGRLPPGPRALPLLGNLPQLLPAPLFLRLHALTAKYGDLYTLRLPGATIVVLGSARAQADVLDRLGAVTSGRPRFVMAGEIMTRNLLYAFMPYGERWRRLRRVTHEGFNIRACASYYPFQSSEAANLVLSLLSPAVSVSSPSALPDKLKHAAAASTWRSLYSGPSLTAEDEERVRRVDEVADDVLRASIPLSSVVDVFPWLDNLPAWAAPWRKRGERWFERTDAFFRGVLELGKQQEKGQQHHKGFIASTADSFERFAVTEQEAAWTAGGLFAAGVETTASSLHVFVQAMILYPTVARTAQAHLDRVCGARPPGFDDREMLPYLQAMVKEVLRWKPVAALGIPHVAEEDVEYRGYVIPKGTLLMGNIWSISHDPAFFPSPDVFDPTRFLDASGQVKEPFPDYHDDTVAYGSGRRICPGRDFANNTLFIDMAYLLWAFDFAPGTDERGTQVLPNPDKYQDHGLMIHPSLFPYTLTPRRPDLRDIIASASAQ</sequence>
<proteinExistence type="inferred from homology"/>
<keyword evidence="16" id="KW-1185">Reference proteome</keyword>
<dbReference type="PANTHER" id="PTHR46300">
    <property type="entry name" value="P450, PUTATIVE (EUROFUNG)-RELATED-RELATED"/>
    <property type="match status" value="1"/>
</dbReference>
<organism evidence="15 16">
    <name type="scientific">Calocera viscosa (strain TUFC12733)</name>
    <dbReference type="NCBI Taxonomy" id="1330018"/>
    <lineage>
        <taxon>Eukaryota</taxon>
        <taxon>Fungi</taxon>
        <taxon>Dikarya</taxon>
        <taxon>Basidiomycota</taxon>
        <taxon>Agaricomycotina</taxon>
        <taxon>Dacrymycetes</taxon>
        <taxon>Dacrymycetales</taxon>
        <taxon>Dacrymycetaceae</taxon>
        <taxon>Calocera</taxon>
    </lineage>
</organism>
<comment type="pathway">
    <text evidence="3">Secondary metabolite biosynthesis.</text>
</comment>
<dbReference type="CDD" id="cd11065">
    <property type="entry name" value="CYP64-like"/>
    <property type="match status" value="1"/>
</dbReference>
<evidence type="ECO:0000256" key="9">
    <source>
        <dbReference type="ARBA" id="ARBA00023002"/>
    </source>
</evidence>
<evidence type="ECO:0000256" key="10">
    <source>
        <dbReference type="ARBA" id="ARBA00023004"/>
    </source>
</evidence>
<keyword evidence="8" id="KW-1133">Transmembrane helix</keyword>
<evidence type="ECO:0000256" key="6">
    <source>
        <dbReference type="ARBA" id="ARBA00022692"/>
    </source>
</evidence>
<dbReference type="PANTHER" id="PTHR46300:SF2">
    <property type="entry name" value="CYTOCHROME P450 MONOOXYGENASE ALNH-RELATED"/>
    <property type="match status" value="1"/>
</dbReference>
<dbReference type="InterPro" id="IPR050364">
    <property type="entry name" value="Cytochrome_P450_fung"/>
</dbReference>
<evidence type="ECO:0000313" key="15">
    <source>
        <dbReference type="EMBL" id="KZO96403.1"/>
    </source>
</evidence>
<evidence type="ECO:0000256" key="2">
    <source>
        <dbReference type="ARBA" id="ARBA00004370"/>
    </source>
</evidence>
<feature type="binding site" description="axial binding residue" evidence="13">
    <location>
        <position position="439"/>
    </location>
    <ligand>
        <name>heme</name>
        <dbReference type="ChEBI" id="CHEBI:30413"/>
    </ligand>
    <ligandPart>
        <name>Fe</name>
        <dbReference type="ChEBI" id="CHEBI:18248"/>
    </ligandPart>
</feature>
<keyword evidence="12" id="KW-0472">Membrane</keyword>
<evidence type="ECO:0000256" key="11">
    <source>
        <dbReference type="ARBA" id="ARBA00023033"/>
    </source>
</evidence>
<dbReference type="AlphaFoldDB" id="A0A167M704"/>
<comment type="cofactor">
    <cofactor evidence="1 13">
        <name>heme</name>
        <dbReference type="ChEBI" id="CHEBI:30413"/>
    </cofactor>
</comment>
<evidence type="ECO:0000256" key="1">
    <source>
        <dbReference type="ARBA" id="ARBA00001971"/>
    </source>
</evidence>
<comment type="similarity">
    <text evidence="4">Belongs to the cytochrome P450 family.</text>
</comment>
<feature type="chain" id="PRO_5007890181" evidence="14">
    <location>
        <begin position="26"/>
        <end position="513"/>
    </location>
</feature>
<dbReference type="GO" id="GO:0005506">
    <property type="term" value="F:iron ion binding"/>
    <property type="evidence" value="ECO:0007669"/>
    <property type="project" value="InterPro"/>
</dbReference>
<keyword evidence="10 13" id="KW-0408">Iron</keyword>
<evidence type="ECO:0000256" key="3">
    <source>
        <dbReference type="ARBA" id="ARBA00005179"/>
    </source>
</evidence>
<evidence type="ECO:0000256" key="12">
    <source>
        <dbReference type="ARBA" id="ARBA00023136"/>
    </source>
</evidence>
<dbReference type="Pfam" id="PF00067">
    <property type="entry name" value="p450"/>
    <property type="match status" value="1"/>
</dbReference>
<dbReference type="GO" id="GO:0016020">
    <property type="term" value="C:membrane"/>
    <property type="evidence" value="ECO:0007669"/>
    <property type="project" value="UniProtKB-SubCell"/>
</dbReference>
<keyword evidence="14" id="KW-0732">Signal</keyword>
<evidence type="ECO:0000256" key="8">
    <source>
        <dbReference type="ARBA" id="ARBA00022989"/>
    </source>
</evidence>
<dbReference type="GO" id="GO:0004497">
    <property type="term" value="F:monooxygenase activity"/>
    <property type="evidence" value="ECO:0007669"/>
    <property type="project" value="UniProtKB-KW"/>
</dbReference>
<dbReference type="Gene3D" id="1.10.630.10">
    <property type="entry name" value="Cytochrome P450"/>
    <property type="match status" value="1"/>
</dbReference>
<accession>A0A167M704</accession>
<gene>
    <name evidence="15" type="ORF">CALVIDRAFT_498726</name>
</gene>
<dbReference type="EMBL" id="KV417284">
    <property type="protein sequence ID" value="KZO96403.1"/>
    <property type="molecule type" value="Genomic_DNA"/>
</dbReference>
<dbReference type="GO" id="GO:0020037">
    <property type="term" value="F:heme binding"/>
    <property type="evidence" value="ECO:0007669"/>
    <property type="project" value="InterPro"/>
</dbReference>
<evidence type="ECO:0000256" key="4">
    <source>
        <dbReference type="ARBA" id="ARBA00010617"/>
    </source>
</evidence>
<keyword evidence="9" id="KW-0560">Oxidoreductase</keyword>
<dbReference type="InterPro" id="IPR001128">
    <property type="entry name" value="Cyt_P450"/>
</dbReference>
<evidence type="ECO:0000256" key="14">
    <source>
        <dbReference type="SAM" id="SignalP"/>
    </source>
</evidence>
<evidence type="ECO:0000256" key="5">
    <source>
        <dbReference type="ARBA" id="ARBA00022617"/>
    </source>
</evidence>
<dbReference type="GO" id="GO:0016705">
    <property type="term" value="F:oxidoreductase activity, acting on paired donors, with incorporation or reduction of molecular oxygen"/>
    <property type="evidence" value="ECO:0007669"/>
    <property type="project" value="InterPro"/>
</dbReference>
<dbReference type="PRINTS" id="PR00463">
    <property type="entry name" value="EP450I"/>
</dbReference>
<evidence type="ECO:0000256" key="7">
    <source>
        <dbReference type="ARBA" id="ARBA00022723"/>
    </source>
</evidence>
<protein>
    <submittedName>
        <fullName evidence="15">Cytochrome P450</fullName>
    </submittedName>
</protein>
<dbReference type="PRINTS" id="PR00385">
    <property type="entry name" value="P450"/>
</dbReference>
<keyword evidence="5 13" id="KW-0349">Heme</keyword>
<dbReference type="OrthoDB" id="2789670at2759"/>
<dbReference type="InterPro" id="IPR036396">
    <property type="entry name" value="Cyt_P450_sf"/>
</dbReference>
<dbReference type="SUPFAM" id="SSF48264">
    <property type="entry name" value="Cytochrome P450"/>
    <property type="match status" value="1"/>
</dbReference>
<dbReference type="STRING" id="1330018.A0A167M704"/>
<evidence type="ECO:0000256" key="13">
    <source>
        <dbReference type="PIRSR" id="PIRSR602401-1"/>
    </source>
</evidence>
<evidence type="ECO:0000313" key="16">
    <source>
        <dbReference type="Proteomes" id="UP000076738"/>
    </source>
</evidence>